<dbReference type="EMBL" id="JAACJM010000007">
    <property type="protein sequence ID" value="KAF5371610.1"/>
    <property type="molecule type" value="Genomic_DNA"/>
</dbReference>
<dbReference type="AlphaFoldDB" id="A0A8H5GVK7"/>
<evidence type="ECO:0000313" key="1">
    <source>
        <dbReference type="EMBL" id="KAF5371610.1"/>
    </source>
</evidence>
<dbReference type="SUPFAM" id="SSF52047">
    <property type="entry name" value="RNI-like"/>
    <property type="match status" value="1"/>
</dbReference>
<dbReference type="OrthoDB" id="3543113at2759"/>
<dbReference type="Proteomes" id="UP000559256">
    <property type="component" value="Unassembled WGS sequence"/>
</dbReference>
<reference evidence="1 2" key="1">
    <citation type="journal article" date="2020" name="ISME J.">
        <title>Uncovering the hidden diversity of litter-decomposition mechanisms in mushroom-forming fungi.</title>
        <authorList>
            <person name="Floudas D."/>
            <person name="Bentzer J."/>
            <person name="Ahren D."/>
            <person name="Johansson T."/>
            <person name="Persson P."/>
            <person name="Tunlid A."/>
        </authorList>
    </citation>
    <scope>NUCLEOTIDE SEQUENCE [LARGE SCALE GENOMIC DNA]</scope>
    <source>
        <strain evidence="1 2">CBS 291.85</strain>
    </source>
</reference>
<organism evidence="1 2">
    <name type="scientific">Tetrapyrgos nigripes</name>
    <dbReference type="NCBI Taxonomy" id="182062"/>
    <lineage>
        <taxon>Eukaryota</taxon>
        <taxon>Fungi</taxon>
        <taxon>Dikarya</taxon>
        <taxon>Basidiomycota</taxon>
        <taxon>Agaricomycotina</taxon>
        <taxon>Agaricomycetes</taxon>
        <taxon>Agaricomycetidae</taxon>
        <taxon>Agaricales</taxon>
        <taxon>Marasmiineae</taxon>
        <taxon>Marasmiaceae</taxon>
        <taxon>Tetrapyrgos</taxon>
    </lineage>
</organism>
<name>A0A8H5GVK7_9AGAR</name>
<protein>
    <submittedName>
        <fullName evidence="1">Uncharacterized protein</fullName>
    </submittedName>
</protein>
<evidence type="ECO:0000313" key="2">
    <source>
        <dbReference type="Proteomes" id="UP000559256"/>
    </source>
</evidence>
<sequence length="236" mass="26433">MPSLRILEIDGEGARTVTSAECLRLFELIGALPQITELYFYAEANLGFNDIRPLLQVETLTHLELWNVSVSMTDAELSSIGRSLPCLESLELDACPNRVPDTVPTLRGLIDLAKHALKLQRLTILISPVFRPSDTDDGALDALKLDTLTRFQCLEFLDIGKFRIGQSRLDPKWSSVVVCVLGHILPLGCTFEFWKTERPVRDEVVHRSDEEWGKVAFALDHRGRVVEVPLPEDGSL</sequence>
<comment type="caution">
    <text evidence="1">The sequence shown here is derived from an EMBL/GenBank/DDBJ whole genome shotgun (WGS) entry which is preliminary data.</text>
</comment>
<gene>
    <name evidence="1" type="ORF">D9758_003495</name>
</gene>
<accession>A0A8H5GVK7</accession>
<proteinExistence type="predicted"/>
<dbReference type="Gene3D" id="3.80.10.10">
    <property type="entry name" value="Ribonuclease Inhibitor"/>
    <property type="match status" value="1"/>
</dbReference>
<dbReference type="InterPro" id="IPR032675">
    <property type="entry name" value="LRR_dom_sf"/>
</dbReference>
<keyword evidence="2" id="KW-1185">Reference proteome</keyword>